<comment type="caution">
    <text evidence="2">The sequence shown here is derived from an EMBL/GenBank/DDBJ whole genome shotgun (WGS) entry which is preliminary data.</text>
</comment>
<evidence type="ECO:0000313" key="3">
    <source>
        <dbReference type="Proteomes" id="UP000249239"/>
    </source>
</evidence>
<organism evidence="2 3">
    <name type="scientific">Breznakibacter xylanolyticus</name>
    <dbReference type="NCBI Taxonomy" id="990"/>
    <lineage>
        <taxon>Bacteria</taxon>
        <taxon>Pseudomonadati</taxon>
        <taxon>Bacteroidota</taxon>
        <taxon>Bacteroidia</taxon>
        <taxon>Marinilabiliales</taxon>
        <taxon>Marinilabiliaceae</taxon>
        <taxon>Breznakibacter</taxon>
    </lineage>
</organism>
<name>A0A2W7N9Z0_9BACT</name>
<dbReference type="EMBL" id="QKZK01000010">
    <property type="protein sequence ID" value="PZX17245.1"/>
    <property type="molecule type" value="Genomic_DNA"/>
</dbReference>
<reference evidence="2 3" key="1">
    <citation type="submission" date="2018-06" db="EMBL/GenBank/DDBJ databases">
        <title>Genomic Encyclopedia of Archaeal and Bacterial Type Strains, Phase II (KMG-II): from individual species to whole genera.</title>
        <authorList>
            <person name="Goeker M."/>
        </authorList>
    </citation>
    <scope>NUCLEOTIDE SEQUENCE [LARGE SCALE GENOMIC DNA]</scope>
    <source>
        <strain evidence="2 3">DSM 6779</strain>
    </source>
</reference>
<gene>
    <name evidence="2" type="ORF">LX69_01560</name>
</gene>
<feature type="region of interest" description="Disordered" evidence="1">
    <location>
        <begin position="29"/>
        <end position="64"/>
    </location>
</feature>
<evidence type="ECO:0000256" key="1">
    <source>
        <dbReference type="SAM" id="MobiDB-lite"/>
    </source>
</evidence>
<keyword evidence="3" id="KW-1185">Reference proteome</keyword>
<feature type="compositionally biased region" description="Basic and acidic residues" evidence="1">
    <location>
        <begin position="29"/>
        <end position="49"/>
    </location>
</feature>
<evidence type="ECO:0000313" key="2">
    <source>
        <dbReference type="EMBL" id="PZX17245.1"/>
    </source>
</evidence>
<proteinExistence type="predicted"/>
<accession>A0A2W7N9Z0</accession>
<dbReference type="AlphaFoldDB" id="A0A2W7N9Z0"/>
<protein>
    <submittedName>
        <fullName evidence="2">Uncharacterized protein</fullName>
    </submittedName>
</protein>
<sequence>MKEHSNKTQKRCFTLSNRERLNRIKHLNQDKKQRRILKSEHRKTTELKYETSTSSAHRLKTQHN</sequence>
<dbReference type="Proteomes" id="UP000249239">
    <property type="component" value="Unassembled WGS sequence"/>
</dbReference>